<feature type="domain" description="Methyltransferase FkbM" evidence="1">
    <location>
        <begin position="77"/>
        <end position="214"/>
    </location>
</feature>
<evidence type="ECO:0000259" key="1">
    <source>
        <dbReference type="Pfam" id="PF05050"/>
    </source>
</evidence>
<dbReference type="OrthoDB" id="9812600at2"/>
<dbReference type="Gene3D" id="3.40.50.150">
    <property type="entry name" value="Vaccinia Virus protein VP39"/>
    <property type="match status" value="1"/>
</dbReference>
<organism evidence="2 3">
    <name type="scientific">Olleya aquimaris</name>
    <dbReference type="NCBI Taxonomy" id="639310"/>
    <lineage>
        <taxon>Bacteria</taxon>
        <taxon>Pseudomonadati</taxon>
        <taxon>Bacteroidota</taxon>
        <taxon>Flavobacteriia</taxon>
        <taxon>Flavobacteriales</taxon>
        <taxon>Flavobacteriaceae</taxon>
    </lineage>
</organism>
<dbReference type="AlphaFoldDB" id="A0A327RAG8"/>
<dbReference type="SUPFAM" id="SSF53335">
    <property type="entry name" value="S-adenosyl-L-methionine-dependent methyltransferases"/>
    <property type="match status" value="1"/>
</dbReference>
<proteinExistence type="predicted"/>
<dbReference type="PANTHER" id="PTHR34203">
    <property type="entry name" value="METHYLTRANSFERASE, FKBM FAMILY PROTEIN"/>
    <property type="match status" value="1"/>
</dbReference>
<dbReference type="EMBL" id="QLLO01000007">
    <property type="protein sequence ID" value="RAJ13168.1"/>
    <property type="molecule type" value="Genomic_DNA"/>
</dbReference>
<reference evidence="2 3" key="1">
    <citation type="submission" date="2018-06" db="EMBL/GenBank/DDBJ databases">
        <title>Genomic Encyclopedia of Archaeal and Bacterial Type Strains, Phase II (KMG-II): from individual species to whole genera.</title>
        <authorList>
            <person name="Goeker M."/>
        </authorList>
    </citation>
    <scope>NUCLEOTIDE SEQUENCE [LARGE SCALE GENOMIC DNA]</scope>
    <source>
        <strain evidence="2 3">DSM 24464</strain>
    </source>
</reference>
<dbReference type="Pfam" id="PF05050">
    <property type="entry name" value="Methyltransf_21"/>
    <property type="match status" value="1"/>
</dbReference>
<protein>
    <submittedName>
        <fullName evidence="2">FkbM family methyltransferase</fullName>
    </submittedName>
</protein>
<dbReference type="NCBIfam" id="TIGR01444">
    <property type="entry name" value="fkbM_fam"/>
    <property type="match status" value="1"/>
</dbReference>
<dbReference type="RefSeq" id="WP_111660354.1">
    <property type="nucleotide sequence ID" value="NZ_QLLO01000007.1"/>
</dbReference>
<dbReference type="InterPro" id="IPR052514">
    <property type="entry name" value="SAM-dependent_MTase"/>
</dbReference>
<keyword evidence="2" id="KW-0489">Methyltransferase</keyword>
<dbReference type="PANTHER" id="PTHR34203:SF15">
    <property type="entry name" value="SLL1173 PROTEIN"/>
    <property type="match status" value="1"/>
</dbReference>
<keyword evidence="2" id="KW-0808">Transferase</keyword>
<dbReference type="InterPro" id="IPR029063">
    <property type="entry name" value="SAM-dependent_MTases_sf"/>
</dbReference>
<evidence type="ECO:0000313" key="2">
    <source>
        <dbReference type="EMBL" id="RAJ13168.1"/>
    </source>
</evidence>
<dbReference type="GO" id="GO:0008168">
    <property type="term" value="F:methyltransferase activity"/>
    <property type="evidence" value="ECO:0007669"/>
    <property type="project" value="UniProtKB-KW"/>
</dbReference>
<accession>A0A327RAG8</accession>
<dbReference type="InterPro" id="IPR006342">
    <property type="entry name" value="FkbM_mtfrase"/>
</dbReference>
<gene>
    <name evidence="2" type="ORF">LY08_02067</name>
</gene>
<keyword evidence="3" id="KW-1185">Reference proteome</keyword>
<comment type="caution">
    <text evidence="2">The sequence shown here is derived from an EMBL/GenBank/DDBJ whole genome shotgun (WGS) entry which is preliminary data.</text>
</comment>
<evidence type="ECO:0000313" key="3">
    <source>
        <dbReference type="Proteomes" id="UP000248703"/>
    </source>
</evidence>
<dbReference type="GO" id="GO:0032259">
    <property type="term" value="P:methylation"/>
    <property type="evidence" value="ECO:0007669"/>
    <property type="project" value="UniProtKB-KW"/>
</dbReference>
<dbReference type="Proteomes" id="UP000248703">
    <property type="component" value="Unassembled WGS sequence"/>
</dbReference>
<name>A0A327RAG8_9FLAO</name>
<sequence length="253" mass="29503">MLSQLKLIKTLKGNFSFLEAVKLFKTLKNEKEEVYLPKKKRTLYFRKDTKDFETFEEVFVSKIYDVFLTFEPKTIIDAGANTGFASLFFKIKYPNANIVALEINKDNATMIAKNLKGFDNVDILERGLFSEYAYFKVENPYNATNSFVIKKVDKNDDFDIESITIDQILELKQWDTIDILKIDIEGSEKELFETNYQSWLPKVKVIYIETHDRMIPKCAFTVINTINKFDDFILYTTTDGTLIFFNKALISLP</sequence>